<keyword evidence="3" id="KW-1185">Reference proteome</keyword>
<reference evidence="2" key="1">
    <citation type="journal article" date="2022" name="bioRxiv">
        <title>Sequencing and chromosome-scale assembly of the giantPleurodeles waltlgenome.</title>
        <authorList>
            <person name="Brown T."/>
            <person name="Elewa A."/>
            <person name="Iarovenko S."/>
            <person name="Subramanian E."/>
            <person name="Araus A.J."/>
            <person name="Petzold A."/>
            <person name="Susuki M."/>
            <person name="Suzuki K.-i.T."/>
            <person name="Hayashi T."/>
            <person name="Toyoda A."/>
            <person name="Oliveira C."/>
            <person name="Osipova E."/>
            <person name="Leigh N.D."/>
            <person name="Simon A."/>
            <person name="Yun M.H."/>
        </authorList>
    </citation>
    <scope>NUCLEOTIDE SEQUENCE</scope>
    <source>
        <strain evidence="2">20211129_DDA</strain>
        <tissue evidence="2">Liver</tissue>
    </source>
</reference>
<gene>
    <name evidence="2" type="ORF">NDU88_004892</name>
</gene>
<dbReference type="AlphaFoldDB" id="A0AAV7PM63"/>
<protein>
    <submittedName>
        <fullName evidence="2">Uncharacterized protein</fullName>
    </submittedName>
</protein>
<evidence type="ECO:0000313" key="3">
    <source>
        <dbReference type="Proteomes" id="UP001066276"/>
    </source>
</evidence>
<dbReference type="EMBL" id="JANPWB010000011">
    <property type="protein sequence ID" value="KAJ1126485.1"/>
    <property type="molecule type" value="Genomic_DNA"/>
</dbReference>
<organism evidence="2 3">
    <name type="scientific">Pleurodeles waltl</name>
    <name type="common">Iberian ribbed newt</name>
    <dbReference type="NCBI Taxonomy" id="8319"/>
    <lineage>
        <taxon>Eukaryota</taxon>
        <taxon>Metazoa</taxon>
        <taxon>Chordata</taxon>
        <taxon>Craniata</taxon>
        <taxon>Vertebrata</taxon>
        <taxon>Euteleostomi</taxon>
        <taxon>Amphibia</taxon>
        <taxon>Batrachia</taxon>
        <taxon>Caudata</taxon>
        <taxon>Salamandroidea</taxon>
        <taxon>Salamandridae</taxon>
        <taxon>Pleurodelinae</taxon>
        <taxon>Pleurodeles</taxon>
    </lineage>
</organism>
<sequence>MWPDSAHLPSSEGSPENTISPLGGGELQALSCCGSYRSRLRSRAAPCLACCLRSPHARARGAFTLRAYCLRDRHSQNCLPPAEPSHPALYFALAQAYTCFCCLTVNL</sequence>
<evidence type="ECO:0000313" key="2">
    <source>
        <dbReference type="EMBL" id="KAJ1126485.1"/>
    </source>
</evidence>
<accession>A0AAV7PM63</accession>
<comment type="caution">
    <text evidence="2">The sequence shown here is derived from an EMBL/GenBank/DDBJ whole genome shotgun (WGS) entry which is preliminary data.</text>
</comment>
<dbReference type="Proteomes" id="UP001066276">
    <property type="component" value="Chromosome 7"/>
</dbReference>
<proteinExistence type="predicted"/>
<evidence type="ECO:0000256" key="1">
    <source>
        <dbReference type="SAM" id="MobiDB-lite"/>
    </source>
</evidence>
<feature type="region of interest" description="Disordered" evidence="1">
    <location>
        <begin position="1"/>
        <end position="22"/>
    </location>
</feature>
<name>A0AAV7PM63_PLEWA</name>
<feature type="compositionally biased region" description="Polar residues" evidence="1">
    <location>
        <begin position="11"/>
        <end position="20"/>
    </location>
</feature>